<dbReference type="EMBL" id="LFVZ01000009">
    <property type="protein sequence ID" value="KTW27671.1"/>
    <property type="molecule type" value="Genomic_DNA"/>
</dbReference>
<dbReference type="Proteomes" id="UP000054454">
    <property type="component" value="Unassembled WGS sequence"/>
</dbReference>
<dbReference type="InterPro" id="IPR037653">
    <property type="entry name" value="Cbp6"/>
</dbReference>
<reference evidence="2" key="1">
    <citation type="journal article" date="2016" name="Nat. Commun.">
        <title>Genome analysis of three Pneumocystis species reveals adaptation mechanisms to life exclusively in mammalian hosts.</title>
        <authorList>
            <person name="Ma L."/>
            <person name="Chen Z."/>
            <person name="Huang D.W."/>
            <person name="Kutty G."/>
            <person name="Ishihara M."/>
            <person name="Wang H."/>
            <person name="Abouelleil A."/>
            <person name="Bishop L."/>
            <person name="Davey E."/>
            <person name="Deng R."/>
            <person name="Deng X."/>
            <person name="Fan L."/>
            <person name="Fantoni G."/>
            <person name="Fitzgerald M."/>
            <person name="Gogineni E."/>
            <person name="Goldberg J.M."/>
            <person name="Handley G."/>
            <person name="Hu X."/>
            <person name="Huber C."/>
            <person name="Jiao X."/>
            <person name="Jones K."/>
            <person name="Levin J.Z."/>
            <person name="Liu Y."/>
            <person name="Macdonald P."/>
            <person name="Melnikov A."/>
            <person name="Raley C."/>
            <person name="Sassi M."/>
            <person name="Sherman B.T."/>
            <person name="Song X."/>
            <person name="Sykes S."/>
            <person name="Tran B."/>
            <person name="Walsh L."/>
            <person name="Xia Y."/>
            <person name="Yang J."/>
            <person name="Young S."/>
            <person name="Zeng Q."/>
            <person name="Zheng X."/>
            <person name="Stephens R."/>
            <person name="Nusbaum C."/>
            <person name="Birren B.W."/>
            <person name="Azadi P."/>
            <person name="Lempicki R.A."/>
            <person name="Cuomo C.A."/>
            <person name="Kovacs J.A."/>
        </authorList>
    </citation>
    <scope>NUCLEOTIDE SEQUENCE [LARGE SCALE GENOMIC DNA]</scope>
    <source>
        <strain evidence="2">B80</strain>
    </source>
</reference>
<evidence type="ECO:0000313" key="2">
    <source>
        <dbReference type="Proteomes" id="UP000054454"/>
    </source>
</evidence>
<dbReference type="AlphaFoldDB" id="A0A0W4ZH25"/>
<dbReference type="RefSeq" id="XP_018225553.1">
    <property type="nucleotide sequence ID" value="XM_018370666.1"/>
</dbReference>
<comment type="caution">
    <text evidence="1">The sequence shown here is derived from an EMBL/GenBank/DDBJ whole genome shotgun (WGS) entry which is preliminary data.</text>
</comment>
<dbReference type="PANTHER" id="PTHR28250:SF1">
    <property type="entry name" value="CYTOCHROME B PRE-MRNA-PROCESSING PROTEIN 6"/>
    <property type="match status" value="1"/>
</dbReference>
<dbReference type="GeneID" id="28936869"/>
<dbReference type="GO" id="GO:0043022">
    <property type="term" value="F:ribosome binding"/>
    <property type="evidence" value="ECO:0007669"/>
    <property type="project" value="InterPro"/>
</dbReference>
<gene>
    <name evidence="1" type="ORF">T552_02111</name>
</gene>
<dbReference type="OrthoDB" id="2107880at2759"/>
<dbReference type="PANTHER" id="PTHR28250">
    <property type="entry name" value="CYTOCHROME B PRE-MRNA-PROCESSING PROTEIN 6"/>
    <property type="match status" value="1"/>
</dbReference>
<dbReference type="VEuPathDB" id="FungiDB:T552_02111"/>
<protein>
    <submittedName>
        <fullName evidence="1">Uncharacterized protein</fullName>
    </submittedName>
</protein>
<evidence type="ECO:0000313" key="1">
    <source>
        <dbReference type="EMBL" id="KTW27671.1"/>
    </source>
</evidence>
<keyword evidence="2" id="KW-1185">Reference proteome</keyword>
<name>A0A0W4ZH25_PNEC8</name>
<proteinExistence type="predicted"/>
<dbReference type="GO" id="GO:0034551">
    <property type="term" value="P:mitochondrial respiratory chain complex III assembly"/>
    <property type="evidence" value="ECO:0007669"/>
    <property type="project" value="TreeGrafter"/>
</dbReference>
<accession>A0A0W4ZH25</accession>
<dbReference type="GO" id="GO:0061671">
    <property type="term" value="C:Cbp3p-Cbp6 complex"/>
    <property type="evidence" value="ECO:0007669"/>
    <property type="project" value="InterPro"/>
</dbReference>
<sequence length="121" mass="14694">MTMQDPTYRQILKLIKRIPDDILRPHANLKVILRQRTYNYFKQNEKEKSIESKDLTENIEEPHDQYHALQYLTENKYKLKFPLSERILHPPKDPNYYQRLIESIKPKPSISSIFSKWFGFK</sequence>
<organism evidence="1 2">
    <name type="scientific">Pneumocystis carinii (strain B80)</name>
    <name type="common">Rat pneumocystis pneumonia agent</name>
    <name type="synonym">Pneumocystis carinii f. sp. carinii</name>
    <dbReference type="NCBI Taxonomy" id="1408658"/>
    <lineage>
        <taxon>Eukaryota</taxon>
        <taxon>Fungi</taxon>
        <taxon>Dikarya</taxon>
        <taxon>Ascomycota</taxon>
        <taxon>Taphrinomycotina</taxon>
        <taxon>Pneumocystomycetes</taxon>
        <taxon>Pneumocystaceae</taxon>
        <taxon>Pneumocystis</taxon>
    </lineage>
</organism>
<dbReference type="Pfam" id="PF20180">
    <property type="entry name" value="UQCC2_CBP6"/>
    <property type="match status" value="1"/>
</dbReference>